<proteinExistence type="predicted"/>
<feature type="non-terminal residue" evidence="2">
    <location>
        <position position="437"/>
    </location>
</feature>
<dbReference type="InterPro" id="IPR047960">
    <property type="entry name" value="Transpos_IS1380"/>
</dbReference>
<evidence type="ECO:0000313" key="2">
    <source>
        <dbReference type="EMBL" id="NMO05307.1"/>
    </source>
</evidence>
<keyword evidence="3" id="KW-1185">Reference proteome</keyword>
<protein>
    <submittedName>
        <fullName evidence="2">IS1380 family transposase</fullName>
    </submittedName>
</protein>
<organism evidence="2 3">
    <name type="scientific">Gordonia asplenii</name>
    <dbReference type="NCBI Taxonomy" id="2725283"/>
    <lineage>
        <taxon>Bacteria</taxon>
        <taxon>Bacillati</taxon>
        <taxon>Actinomycetota</taxon>
        <taxon>Actinomycetes</taxon>
        <taxon>Mycobacteriales</taxon>
        <taxon>Gordoniaceae</taxon>
        <taxon>Gordonia</taxon>
    </lineage>
</organism>
<evidence type="ECO:0000259" key="1">
    <source>
        <dbReference type="Pfam" id="PF13701"/>
    </source>
</evidence>
<dbReference type="Proteomes" id="UP000550729">
    <property type="component" value="Unassembled WGS sequence"/>
</dbReference>
<gene>
    <name evidence="2" type="ORF">HH308_29240</name>
</gene>
<name>A0A848L430_9ACTN</name>
<feature type="domain" description="Transposase DDE" evidence="1">
    <location>
        <begin position="62"/>
        <end position="436"/>
    </location>
</feature>
<dbReference type="Pfam" id="PF13701">
    <property type="entry name" value="DDE_Tnp_1_4"/>
    <property type="match status" value="1"/>
</dbReference>
<evidence type="ECO:0000313" key="3">
    <source>
        <dbReference type="Proteomes" id="UP000550729"/>
    </source>
</evidence>
<dbReference type="InterPro" id="IPR025668">
    <property type="entry name" value="Tnp_DDE_dom"/>
</dbReference>
<dbReference type="RefSeq" id="WP_170197811.1">
    <property type="nucleotide sequence ID" value="NZ_JABBNB010000076.1"/>
</dbReference>
<dbReference type="NCBIfam" id="NF033539">
    <property type="entry name" value="transpos_IS1380"/>
    <property type="match status" value="1"/>
</dbReference>
<dbReference type="EMBL" id="JABBNB010000076">
    <property type="protein sequence ID" value="NMO05307.1"/>
    <property type="molecule type" value="Genomic_DNA"/>
</dbReference>
<comment type="caution">
    <text evidence="2">The sequence shown here is derived from an EMBL/GenBank/DDBJ whole genome shotgun (WGS) entry which is preliminary data.</text>
</comment>
<reference evidence="2 3" key="1">
    <citation type="submission" date="2020-04" db="EMBL/GenBank/DDBJ databases">
        <title>Gordonia sp. nov. TBRC 11910.</title>
        <authorList>
            <person name="Suriyachadkun C."/>
        </authorList>
    </citation>
    <scope>NUCLEOTIDE SEQUENCE [LARGE SCALE GENOMIC DNA]</scope>
    <source>
        <strain evidence="2 3">TBRC 11910</strain>
    </source>
</reference>
<sequence length="437" mass="46562">MQSTSRFSTVTEVFDDEQIVPASGLHPAMRLLERAGLTTATTEHLQMTGVGKANPAAKVATLVAAMCTGVDTIDGVDALRTGATRRAFTDIYAPSTLGTFLRSMTDDNAAQWDMIASQVVIGLAKRAPLLTPARRGSARSGPGRHFLMLDIDDTVLPVRSNKEHVGHTYRRCQGLSVQFVTASLAGSRPVMLSQELRDGVLSGKPSGSKDLVATALANVAAAFPGPALRLLLRGDSAYYSADLVAEVLAAGGYVSVGIRRIRKVVAAIATIDDDAWQPIDYPGAVRDPDTAELHSDAHVAELPFTAFTGSGSAKSAEVPGRLVIRRIVRLTDADALMPVYDYHAFFTNLPADQYSTVDVDTIHRGHAIIEQVNSDLKDSALAHLPTARFAANTAWVHLAAMAYNTLRATAALTTTLANATSSSIRHKLINVPARLTL</sequence>
<dbReference type="AlphaFoldDB" id="A0A848L430"/>
<accession>A0A848L430</accession>